<keyword evidence="6 12" id="KW-0819">tRNA processing</keyword>
<feature type="binding site" evidence="14">
    <location>
        <position position="151"/>
    </location>
    <ligand>
        <name>FMN</name>
        <dbReference type="ChEBI" id="CHEBI:58210"/>
    </ligand>
</feature>
<dbReference type="InterPro" id="IPR035587">
    <property type="entry name" value="DUS-like_FMN-bd"/>
</dbReference>
<dbReference type="Pfam" id="PF01207">
    <property type="entry name" value="Dus"/>
    <property type="match status" value="1"/>
</dbReference>
<evidence type="ECO:0000256" key="3">
    <source>
        <dbReference type="ARBA" id="ARBA00022555"/>
    </source>
</evidence>
<evidence type="ECO:0000256" key="10">
    <source>
        <dbReference type="ARBA" id="ARBA00048205"/>
    </source>
</evidence>
<dbReference type="Proteomes" id="UP000187166">
    <property type="component" value="Unassembled WGS sequence"/>
</dbReference>
<evidence type="ECO:0000256" key="9">
    <source>
        <dbReference type="ARBA" id="ARBA00023002"/>
    </source>
</evidence>
<keyword evidence="7" id="KW-0521">NADP</keyword>
<name>A0A1U7M2A2_9FIRM</name>
<evidence type="ECO:0000256" key="5">
    <source>
        <dbReference type="ARBA" id="ARBA00022643"/>
    </source>
</evidence>
<evidence type="ECO:0000256" key="12">
    <source>
        <dbReference type="PIRNR" id="PIRNR006621"/>
    </source>
</evidence>
<dbReference type="EMBL" id="MJIH01000001">
    <property type="protein sequence ID" value="OLR65800.1"/>
    <property type="molecule type" value="Genomic_DNA"/>
</dbReference>
<dbReference type="PIRSF" id="PIRSF006621">
    <property type="entry name" value="Dus"/>
    <property type="match status" value="1"/>
</dbReference>
<dbReference type="CDD" id="cd02801">
    <property type="entry name" value="DUS_like_FMN"/>
    <property type="match status" value="1"/>
</dbReference>
<evidence type="ECO:0000313" key="17">
    <source>
        <dbReference type="Proteomes" id="UP000187166"/>
    </source>
</evidence>
<keyword evidence="9 12" id="KW-0560">Oxidoreductase</keyword>
<evidence type="ECO:0000256" key="13">
    <source>
        <dbReference type="PIRSR" id="PIRSR006621-1"/>
    </source>
</evidence>
<evidence type="ECO:0000256" key="8">
    <source>
        <dbReference type="ARBA" id="ARBA00022884"/>
    </source>
</evidence>
<feature type="binding site" evidence="14">
    <location>
        <position position="54"/>
    </location>
    <ligand>
        <name>FMN</name>
        <dbReference type="ChEBI" id="CHEBI:58210"/>
    </ligand>
</feature>
<comment type="catalytic activity">
    <reaction evidence="11">
        <text>a 5,6-dihydrouridine in tRNA + NAD(+) = a uridine in tRNA + NADH + H(+)</text>
        <dbReference type="Rhea" id="RHEA:54452"/>
        <dbReference type="Rhea" id="RHEA-COMP:13339"/>
        <dbReference type="Rhea" id="RHEA-COMP:13887"/>
        <dbReference type="ChEBI" id="CHEBI:15378"/>
        <dbReference type="ChEBI" id="CHEBI:57540"/>
        <dbReference type="ChEBI" id="CHEBI:57945"/>
        <dbReference type="ChEBI" id="CHEBI:65315"/>
        <dbReference type="ChEBI" id="CHEBI:74443"/>
    </reaction>
</comment>
<dbReference type="InterPro" id="IPR001269">
    <property type="entry name" value="DUS_fam"/>
</dbReference>
<keyword evidence="14" id="KW-0547">Nucleotide-binding</keyword>
<evidence type="ECO:0000256" key="14">
    <source>
        <dbReference type="PIRSR" id="PIRSR006621-2"/>
    </source>
</evidence>
<comment type="cofactor">
    <cofactor evidence="1 12 14">
        <name>FMN</name>
        <dbReference type="ChEBI" id="CHEBI:58210"/>
    </cofactor>
</comment>
<feature type="binding site" evidence="14">
    <location>
        <position position="123"/>
    </location>
    <ligand>
        <name>FMN</name>
        <dbReference type="ChEBI" id="CHEBI:58210"/>
    </ligand>
</feature>
<comment type="caution">
    <text evidence="16">The sequence shown here is derived from an EMBL/GenBank/DDBJ whole genome shotgun (WGS) entry which is preliminary data.</text>
</comment>
<dbReference type="SUPFAM" id="SSF51395">
    <property type="entry name" value="FMN-linked oxidoreductases"/>
    <property type="match status" value="1"/>
</dbReference>
<dbReference type="Gene3D" id="1.10.1200.80">
    <property type="entry name" value="Putative flavin oxidoreducatase, domain 2"/>
    <property type="match status" value="1"/>
</dbReference>
<evidence type="ECO:0000256" key="6">
    <source>
        <dbReference type="ARBA" id="ARBA00022694"/>
    </source>
</evidence>
<protein>
    <recommendedName>
        <fullName evidence="12">tRNA-dihydrouridine synthase</fullName>
        <ecNumber evidence="12">1.3.1.-</ecNumber>
    </recommendedName>
</protein>
<sequence length="300" mass="33770">MAGYTDIAFREIATEKGADITVTEMVSAMAIVYENKKTMDLLKISPKEKKVSVQIFGSDPKIMGEATCILNDYNFSYVDINMGCPAPKIVKNKSGSYLLSDPSLVYDIVKSVVENSKKPVSVKVRKGIKGISSMKAIRNIEAAGASFVTVHGRTREEYYTGRADWDFIKEVKKNVKIPVIGNGDIKNPEDAVEKIKYSGVDGVAIGRGAIGNPYIFNQIEELLKTGSYKTPTDKEKLLLMIDELERKINYRGEKLGILEMRKVYSNYFRGMKDSKEIRNKLNTLKDKDEIIEVIRNYMNF</sequence>
<evidence type="ECO:0000313" key="16">
    <source>
        <dbReference type="EMBL" id="OLR65800.1"/>
    </source>
</evidence>
<gene>
    <name evidence="16" type="ORF">BIV18_08940</name>
</gene>
<evidence type="ECO:0000256" key="2">
    <source>
        <dbReference type="ARBA" id="ARBA00002790"/>
    </source>
</evidence>
<feature type="domain" description="DUS-like FMN-binding" evidence="15">
    <location>
        <begin position="1"/>
        <end position="291"/>
    </location>
</feature>
<dbReference type="InterPro" id="IPR024036">
    <property type="entry name" value="tRNA-dHydroUridine_Synthase_C"/>
</dbReference>
<keyword evidence="3" id="KW-0820">tRNA-binding</keyword>
<dbReference type="PANTHER" id="PTHR45846">
    <property type="entry name" value="TRNA-DIHYDROURIDINE(47) SYNTHASE [NAD(P)(+)]-LIKE"/>
    <property type="match status" value="1"/>
</dbReference>
<dbReference type="InterPro" id="IPR013785">
    <property type="entry name" value="Aldolase_TIM"/>
</dbReference>
<comment type="similarity">
    <text evidence="12">Belongs to the dus family.</text>
</comment>
<dbReference type="Gene3D" id="3.20.20.70">
    <property type="entry name" value="Aldolase class I"/>
    <property type="match status" value="1"/>
</dbReference>
<dbReference type="InterPro" id="IPR018517">
    <property type="entry name" value="tRNA_hU_synthase_CS"/>
</dbReference>
<keyword evidence="4 12" id="KW-0285">Flavoprotein</keyword>
<evidence type="ECO:0000259" key="15">
    <source>
        <dbReference type="Pfam" id="PF01207"/>
    </source>
</evidence>
<dbReference type="STRING" id="1465756.BIV18_08940"/>
<dbReference type="GO" id="GO:0000049">
    <property type="term" value="F:tRNA binding"/>
    <property type="evidence" value="ECO:0007669"/>
    <property type="project" value="UniProtKB-KW"/>
</dbReference>
<dbReference type="PANTHER" id="PTHR45846:SF1">
    <property type="entry name" value="TRNA-DIHYDROURIDINE(47) SYNTHASE [NAD(P)(+)]-LIKE"/>
    <property type="match status" value="1"/>
</dbReference>
<keyword evidence="8" id="KW-0694">RNA-binding</keyword>
<dbReference type="InterPro" id="IPR004652">
    <property type="entry name" value="DusB-like"/>
</dbReference>
<dbReference type="GO" id="GO:0017150">
    <property type="term" value="F:tRNA dihydrouridine synthase activity"/>
    <property type="evidence" value="ECO:0007669"/>
    <property type="project" value="InterPro"/>
</dbReference>
<keyword evidence="17" id="KW-1185">Reference proteome</keyword>
<accession>A0A1U7M2A2</accession>
<evidence type="ECO:0000256" key="1">
    <source>
        <dbReference type="ARBA" id="ARBA00001917"/>
    </source>
</evidence>
<evidence type="ECO:0000256" key="4">
    <source>
        <dbReference type="ARBA" id="ARBA00022630"/>
    </source>
</evidence>
<organism evidence="16 17">
    <name type="scientific">Peptoniphilus porci</name>
    <dbReference type="NCBI Taxonomy" id="2652280"/>
    <lineage>
        <taxon>Bacteria</taxon>
        <taxon>Bacillati</taxon>
        <taxon>Bacillota</taxon>
        <taxon>Tissierellia</taxon>
        <taxon>Tissierellales</taxon>
        <taxon>Peptoniphilaceae</taxon>
        <taxon>Peptoniphilus</taxon>
    </lineage>
</organism>
<evidence type="ECO:0000256" key="11">
    <source>
        <dbReference type="ARBA" id="ARBA00048802"/>
    </source>
</evidence>
<evidence type="ECO:0000256" key="7">
    <source>
        <dbReference type="ARBA" id="ARBA00022857"/>
    </source>
</evidence>
<dbReference type="EC" id="1.3.1.-" evidence="12"/>
<dbReference type="NCBIfam" id="TIGR00737">
    <property type="entry name" value="nifR3_yhdG"/>
    <property type="match status" value="1"/>
</dbReference>
<comment type="function">
    <text evidence="2 12">Catalyzes the synthesis of 5,6-dihydrouridine (D), a modified base found in the D-loop of most tRNAs, via the reduction of the C5-C6 double bond in target uridines.</text>
</comment>
<proteinExistence type="inferred from homology"/>
<dbReference type="GO" id="GO:0050660">
    <property type="term" value="F:flavin adenine dinucleotide binding"/>
    <property type="evidence" value="ECO:0007669"/>
    <property type="project" value="InterPro"/>
</dbReference>
<comment type="catalytic activity">
    <reaction evidence="10">
        <text>a 5,6-dihydrouridine in tRNA + NADP(+) = a uridine in tRNA + NADPH + H(+)</text>
        <dbReference type="Rhea" id="RHEA:23624"/>
        <dbReference type="Rhea" id="RHEA-COMP:13339"/>
        <dbReference type="Rhea" id="RHEA-COMP:13887"/>
        <dbReference type="ChEBI" id="CHEBI:15378"/>
        <dbReference type="ChEBI" id="CHEBI:57783"/>
        <dbReference type="ChEBI" id="CHEBI:58349"/>
        <dbReference type="ChEBI" id="CHEBI:65315"/>
        <dbReference type="ChEBI" id="CHEBI:74443"/>
    </reaction>
</comment>
<dbReference type="AlphaFoldDB" id="A0A1U7M2A2"/>
<reference evidence="16 17" key="1">
    <citation type="journal article" date="2016" name="Appl. Environ. Microbiol.">
        <title>Function and Phylogeny of Bacterial Butyryl Coenzyme A:Acetate Transferases and Their Diversity in the Proximal Colon of Swine.</title>
        <authorList>
            <person name="Trachsel J."/>
            <person name="Bayles D.O."/>
            <person name="Looft T."/>
            <person name="Levine U.Y."/>
            <person name="Allen H.K."/>
        </authorList>
    </citation>
    <scope>NUCLEOTIDE SEQUENCE [LARGE SCALE GENOMIC DNA]</scope>
    <source>
        <strain evidence="16 17">35-6-1</strain>
    </source>
</reference>
<dbReference type="PROSITE" id="PS01136">
    <property type="entry name" value="UPF0034"/>
    <property type="match status" value="1"/>
</dbReference>
<feature type="binding site" evidence="14">
    <location>
        <begin position="206"/>
        <end position="207"/>
    </location>
    <ligand>
        <name>FMN</name>
        <dbReference type="ChEBI" id="CHEBI:58210"/>
    </ligand>
</feature>
<keyword evidence="5 12" id="KW-0288">FMN</keyword>
<feature type="active site" description="Proton donor" evidence="13">
    <location>
        <position position="84"/>
    </location>
</feature>